<dbReference type="Pfam" id="PF00643">
    <property type="entry name" value="zf-B_box"/>
    <property type="match status" value="1"/>
</dbReference>
<keyword evidence="1" id="KW-0479">Metal-binding</keyword>
<dbReference type="CDD" id="cd19757">
    <property type="entry name" value="Bbox1"/>
    <property type="match status" value="1"/>
</dbReference>
<dbReference type="Proteomes" id="UP001186944">
    <property type="component" value="Unassembled WGS sequence"/>
</dbReference>
<feature type="domain" description="B box-type" evidence="3">
    <location>
        <begin position="13"/>
        <end position="60"/>
    </location>
</feature>
<dbReference type="CDD" id="cd22249">
    <property type="entry name" value="UDM1_RNF168_RNF169-like"/>
    <property type="match status" value="1"/>
</dbReference>
<gene>
    <name evidence="4" type="ORF">FSP39_024665</name>
</gene>
<protein>
    <recommendedName>
        <fullName evidence="3">B box-type domain-containing protein</fullName>
    </recommendedName>
</protein>
<feature type="coiled-coil region" evidence="2">
    <location>
        <begin position="109"/>
        <end position="216"/>
    </location>
</feature>
<keyword evidence="1" id="KW-0863">Zinc-finger</keyword>
<evidence type="ECO:0000259" key="3">
    <source>
        <dbReference type="PROSITE" id="PS50119"/>
    </source>
</evidence>
<dbReference type="InterPro" id="IPR047153">
    <property type="entry name" value="TRIM45/56/19-like"/>
</dbReference>
<dbReference type="EMBL" id="VSWD01000002">
    <property type="protein sequence ID" value="KAK3107897.1"/>
    <property type="molecule type" value="Genomic_DNA"/>
</dbReference>
<dbReference type="InterPro" id="IPR000315">
    <property type="entry name" value="Znf_B-box"/>
</dbReference>
<evidence type="ECO:0000256" key="1">
    <source>
        <dbReference type="PROSITE-ProRule" id="PRU00024"/>
    </source>
</evidence>
<dbReference type="Gene3D" id="2.120.10.30">
    <property type="entry name" value="TolB, C-terminal domain"/>
    <property type="match status" value="1"/>
</dbReference>
<evidence type="ECO:0000256" key="2">
    <source>
        <dbReference type="SAM" id="Coils"/>
    </source>
</evidence>
<dbReference type="SUPFAM" id="SSF57845">
    <property type="entry name" value="B-box zinc-binding domain"/>
    <property type="match status" value="1"/>
</dbReference>
<name>A0AA89C682_PINIB</name>
<keyword evidence="1" id="KW-0862">Zinc</keyword>
<evidence type="ECO:0000313" key="5">
    <source>
        <dbReference type="Proteomes" id="UP001186944"/>
    </source>
</evidence>
<dbReference type="AlphaFoldDB" id="A0AA89C682"/>
<organism evidence="4 5">
    <name type="scientific">Pinctada imbricata</name>
    <name type="common">Atlantic pearl-oyster</name>
    <name type="synonym">Pinctada martensii</name>
    <dbReference type="NCBI Taxonomy" id="66713"/>
    <lineage>
        <taxon>Eukaryota</taxon>
        <taxon>Metazoa</taxon>
        <taxon>Spiralia</taxon>
        <taxon>Lophotrochozoa</taxon>
        <taxon>Mollusca</taxon>
        <taxon>Bivalvia</taxon>
        <taxon>Autobranchia</taxon>
        <taxon>Pteriomorphia</taxon>
        <taxon>Pterioida</taxon>
        <taxon>Pterioidea</taxon>
        <taxon>Pteriidae</taxon>
        <taxon>Pinctada</taxon>
    </lineage>
</organism>
<evidence type="ECO:0000313" key="4">
    <source>
        <dbReference type="EMBL" id="KAK3107897.1"/>
    </source>
</evidence>
<dbReference type="PANTHER" id="PTHR25462:SF296">
    <property type="entry name" value="MEIOTIC P26, ISOFORM F"/>
    <property type="match status" value="1"/>
</dbReference>
<dbReference type="Gene3D" id="3.30.160.60">
    <property type="entry name" value="Classic Zinc Finger"/>
    <property type="match status" value="1"/>
</dbReference>
<comment type="caution">
    <text evidence="4">The sequence shown here is derived from an EMBL/GenBank/DDBJ whole genome shotgun (WGS) entry which is preliminary data.</text>
</comment>
<accession>A0AA89C682</accession>
<keyword evidence="2" id="KW-0175">Coiled coil</keyword>
<dbReference type="GO" id="GO:0008270">
    <property type="term" value="F:zinc ion binding"/>
    <property type="evidence" value="ECO:0007669"/>
    <property type="project" value="UniProtKB-KW"/>
</dbReference>
<proteinExistence type="predicted"/>
<reference evidence="4" key="1">
    <citation type="submission" date="2019-08" db="EMBL/GenBank/DDBJ databases">
        <title>The improved chromosome-level genome for the pearl oyster Pinctada fucata martensii using PacBio sequencing and Hi-C.</title>
        <authorList>
            <person name="Zheng Z."/>
        </authorList>
    </citation>
    <scope>NUCLEOTIDE SEQUENCE</scope>
    <source>
        <strain evidence="4">ZZ-2019</strain>
        <tissue evidence="4">Adductor muscle</tissue>
    </source>
</reference>
<keyword evidence="5" id="KW-1185">Reference proteome</keyword>
<dbReference type="PANTHER" id="PTHR25462">
    <property type="entry name" value="BONUS, ISOFORM C-RELATED"/>
    <property type="match status" value="1"/>
</dbReference>
<dbReference type="InterPro" id="IPR011042">
    <property type="entry name" value="6-blade_b-propeller_TolB-like"/>
</dbReference>
<dbReference type="SMART" id="SM00336">
    <property type="entry name" value="BBOX"/>
    <property type="match status" value="2"/>
</dbReference>
<sequence>MATAGEKQYCDLLTPVVCDGCGGEDDVINYCLQCNANICGECKSTHCNTRLTREHIILDRTHPEVVKSRRSKKIFCPQHTVKEYVTYCVRCNQPCCTTCIIEDHKGHEFADLESMISQTESEMDKLVHDFETDMIPLSEKALSKLEEEIISYKEAMDNIKQSARIKIDSLIQQLQKSEEEFINEVDEYGKEDLLSMEKQKNELEKNLQQVKSVTIKGKSAPVDASLLFVKDELTNGCSLMPKEIACPGKLSFSESSFQLPPACDIIGRISNSIEKICLSASMTNHHDKSHGTDVDSTSIDGKILKTLSGIWAGSIIHTQEGHTWICNGNDNSLNLYDENFKLIKEINLGFPCEDMTIYDTDEVLVTHRYRIVKVSTSGSINELCSTASVKVRGICINNRQQIVVGGVFVGLGLLIRRFPWRMQVLAPDGSSVLKVIEKERSSGNQLFTGRIYRVRQTVSGEHVVADGKKVVCLTEKWKVKWTYEFGPRQDVFALCCDRHNNILVGDRDNDEIVILNNDGQRIWAVLTREDGICDPRSLDIDGKDRLWIGQEKNVLVSTYLS</sequence>
<feature type="domain" description="B box-type" evidence="3">
    <location>
        <begin position="71"/>
        <end position="112"/>
    </location>
</feature>
<dbReference type="PROSITE" id="PS50119">
    <property type="entry name" value="ZF_BBOX"/>
    <property type="match status" value="2"/>
</dbReference>
<dbReference type="SUPFAM" id="SSF101898">
    <property type="entry name" value="NHL repeat"/>
    <property type="match status" value="1"/>
</dbReference>